<dbReference type="SMART" id="SM00471">
    <property type="entry name" value="HDc"/>
    <property type="match status" value="1"/>
</dbReference>
<keyword evidence="3" id="KW-1185">Reference proteome</keyword>
<evidence type="ECO:0000259" key="1">
    <source>
        <dbReference type="PROSITE" id="PS51831"/>
    </source>
</evidence>
<feature type="domain" description="HD" evidence="1">
    <location>
        <begin position="20"/>
        <end position="131"/>
    </location>
</feature>
<dbReference type="InterPro" id="IPR006675">
    <property type="entry name" value="HDIG_dom"/>
</dbReference>
<comment type="caution">
    <text evidence="2">The sequence shown here is derived from an EMBL/GenBank/DDBJ whole genome shotgun (WGS) entry which is preliminary data.</text>
</comment>
<dbReference type="CDD" id="cd00077">
    <property type="entry name" value="HDc"/>
    <property type="match status" value="1"/>
</dbReference>
<evidence type="ECO:0000313" key="3">
    <source>
        <dbReference type="Proteomes" id="UP000070076"/>
    </source>
</evidence>
<evidence type="ECO:0000313" key="2">
    <source>
        <dbReference type="EMBL" id="KXB03585.1"/>
    </source>
</evidence>
<dbReference type="SUPFAM" id="SSF109604">
    <property type="entry name" value="HD-domain/PDEase-like"/>
    <property type="match status" value="1"/>
</dbReference>
<dbReference type="PANTHER" id="PTHR38659">
    <property type="entry name" value="METAL-DEPENDENT PHOSPHOHYDROLASE"/>
    <property type="match status" value="1"/>
</dbReference>
<gene>
    <name evidence="2" type="ORF">AKJ48_03765</name>
</gene>
<name>A0A133VAZ7_9EURY</name>
<organism evidence="2 3">
    <name type="scientific">candidate division MSBL1 archaeon SCGC-AAA261O19</name>
    <dbReference type="NCBI Taxonomy" id="1698277"/>
    <lineage>
        <taxon>Archaea</taxon>
        <taxon>Methanobacteriati</taxon>
        <taxon>Methanobacteriota</taxon>
        <taxon>candidate division MSBL1</taxon>
    </lineage>
</organism>
<dbReference type="NCBIfam" id="TIGR00277">
    <property type="entry name" value="HDIG"/>
    <property type="match status" value="1"/>
</dbReference>
<sequence>MLTRERALQILSEVGCSPKIIEHTKAVAQESVRIARQISQSGHKVNTSLVEIGAILHDIGRSHTYGIKHGIEGAQILREKGLEDLTGFAENHLGAGISAEEAERIGLPKKDYLPATLEEKIVTYADNLIRGDEIITFEEAVEELKGELGPDHPSLERFSELREKLRDLGGVD</sequence>
<dbReference type="InterPro" id="IPR003607">
    <property type="entry name" value="HD/PDEase_dom"/>
</dbReference>
<dbReference type="Gene3D" id="1.10.3210.10">
    <property type="entry name" value="Hypothetical protein af1432"/>
    <property type="match status" value="1"/>
</dbReference>
<dbReference type="InterPro" id="IPR004454">
    <property type="entry name" value="HD-related"/>
</dbReference>
<accession>A0A133VAZ7</accession>
<dbReference type="Pfam" id="PF01966">
    <property type="entry name" value="HD"/>
    <property type="match status" value="1"/>
</dbReference>
<dbReference type="PANTHER" id="PTHR38659:SF2">
    <property type="entry name" value="HDIG DOMAIN PROTEIN"/>
    <property type="match status" value="1"/>
</dbReference>
<dbReference type="PROSITE" id="PS51831">
    <property type="entry name" value="HD"/>
    <property type="match status" value="1"/>
</dbReference>
<dbReference type="EMBL" id="LHYB01000064">
    <property type="protein sequence ID" value="KXB03585.1"/>
    <property type="molecule type" value="Genomic_DNA"/>
</dbReference>
<dbReference type="AlphaFoldDB" id="A0A133VAZ7"/>
<dbReference type="NCBIfam" id="TIGR00295">
    <property type="entry name" value="TIGR00295 family protein"/>
    <property type="match status" value="1"/>
</dbReference>
<reference evidence="2 3" key="1">
    <citation type="journal article" date="2016" name="Sci. Rep.">
        <title>Metabolic traits of an uncultured archaeal lineage -MSBL1- from brine pools of the Red Sea.</title>
        <authorList>
            <person name="Mwirichia R."/>
            <person name="Alam I."/>
            <person name="Rashid M."/>
            <person name="Vinu M."/>
            <person name="Ba-Alawi W."/>
            <person name="Anthony Kamau A."/>
            <person name="Kamanda Ngugi D."/>
            <person name="Goker M."/>
            <person name="Klenk H.P."/>
            <person name="Bajic V."/>
            <person name="Stingl U."/>
        </authorList>
    </citation>
    <scope>NUCLEOTIDE SEQUENCE [LARGE SCALE GENOMIC DNA]</scope>
    <source>
        <strain evidence="2">SCGC-AAA261O19</strain>
    </source>
</reference>
<dbReference type="Proteomes" id="UP000070076">
    <property type="component" value="Unassembled WGS sequence"/>
</dbReference>
<dbReference type="InterPro" id="IPR006674">
    <property type="entry name" value="HD_domain"/>
</dbReference>
<proteinExistence type="predicted"/>
<protein>
    <recommendedName>
        <fullName evidence="1">HD domain-containing protein</fullName>
    </recommendedName>
</protein>